<accession>A0ABW4ZIK4</accession>
<dbReference type="SUPFAM" id="SSF56281">
    <property type="entry name" value="Metallo-hydrolase/oxidoreductase"/>
    <property type="match status" value="1"/>
</dbReference>
<proteinExistence type="predicted"/>
<keyword evidence="1" id="KW-0378">Hydrolase</keyword>
<dbReference type="InterPro" id="IPR026360">
    <property type="entry name" value="Xnuc_lig_assoc"/>
</dbReference>
<evidence type="ECO:0000313" key="2">
    <source>
        <dbReference type="Proteomes" id="UP001597387"/>
    </source>
</evidence>
<protein>
    <submittedName>
        <fullName evidence="1">Ligase-associated DNA damage response exonuclease</fullName>
        <ecNumber evidence="1">3.1.-.-</ecNumber>
    </submittedName>
</protein>
<dbReference type="InterPro" id="IPR050698">
    <property type="entry name" value="MBL"/>
</dbReference>
<dbReference type="PANTHER" id="PTHR11203:SF49">
    <property type="entry name" value="BLL1145 PROTEIN"/>
    <property type="match status" value="1"/>
</dbReference>
<dbReference type="RefSeq" id="WP_255898791.1">
    <property type="nucleotide sequence ID" value="NZ_JAFMZO010000001.1"/>
</dbReference>
<dbReference type="EC" id="3.1.-.-" evidence="1"/>
<dbReference type="NCBIfam" id="TIGR04122">
    <property type="entry name" value="Xnuc_lig_assoc"/>
    <property type="match status" value="1"/>
</dbReference>
<name>A0ABW4ZIK4_9SPHI</name>
<dbReference type="InterPro" id="IPR036866">
    <property type="entry name" value="RibonucZ/Hydroxyglut_hydro"/>
</dbReference>
<dbReference type="Gene3D" id="3.60.15.10">
    <property type="entry name" value="Ribonuclease Z/Hydroxyacylglutathione hydrolase-like"/>
    <property type="match status" value="1"/>
</dbReference>
<dbReference type="EMBL" id="JBHUHZ010000001">
    <property type="protein sequence ID" value="MFD2161672.1"/>
    <property type="molecule type" value="Genomic_DNA"/>
</dbReference>
<comment type="caution">
    <text evidence="1">The sequence shown here is derived from an EMBL/GenBank/DDBJ whole genome shotgun (WGS) entry which is preliminary data.</text>
</comment>
<keyword evidence="1" id="KW-0269">Exonuclease</keyword>
<keyword evidence="2" id="KW-1185">Reference proteome</keyword>
<sequence>MGKPLLQFNDCGIYCAAGNFYIDPWKPVDDAVITHAHSDHARWGNKRYLAHHLSREVLKYRLGTDIQLQTVEYGERIQKNGVTISFHPAGHIIGSAQVRVEHKGEVWVVSGDYKLEDDGLSTPFEPVKCHTFISECTFGMPVYKWKDPSLVHQDINDWWRLNASEGRATVIAGYSLGKAQRIMHHLDLSIGNIFLHGVIANTHEALERNGIKLPAATRITPEVSKDEFKTGIIICPPSALGSPWIKRFQPFAFGYCSGWMALRGAKRRMAADRGFVLSDHADWDGLIKAIDATGCECVCLTHGYTASFSRYLSERGYNAHEAHTYYGGDEATEEDELPVEVLNEQGGVIGGTSNESEEVL</sequence>
<dbReference type="GO" id="GO:0004527">
    <property type="term" value="F:exonuclease activity"/>
    <property type="evidence" value="ECO:0007669"/>
    <property type="project" value="UniProtKB-KW"/>
</dbReference>
<keyword evidence="1" id="KW-0436">Ligase</keyword>
<dbReference type="GO" id="GO:0016874">
    <property type="term" value="F:ligase activity"/>
    <property type="evidence" value="ECO:0007669"/>
    <property type="project" value="UniProtKB-KW"/>
</dbReference>
<dbReference type="PANTHER" id="PTHR11203">
    <property type="entry name" value="CLEAVAGE AND POLYADENYLATION SPECIFICITY FACTOR FAMILY MEMBER"/>
    <property type="match status" value="1"/>
</dbReference>
<gene>
    <name evidence="1" type="ORF">ACFSJU_04655</name>
</gene>
<reference evidence="2" key="1">
    <citation type="journal article" date="2019" name="Int. J. Syst. Evol. Microbiol.">
        <title>The Global Catalogue of Microorganisms (GCM) 10K type strain sequencing project: providing services to taxonomists for standard genome sequencing and annotation.</title>
        <authorList>
            <consortium name="The Broad Institute Genomics Platform"/>
            <consortium name="The Broad Institute Genome Sequencing Center for Infectious Disease"/>
            <person name="Wu L."/>
            <person name="Ma J."/>
        </authorList>
    </citation>
    <scope>NUCLEOTIDE SEQUENCE [LARGE SCALE GENOMIC DNA]</scope>
    <source>
        <strain evidence="2">KCTC 42217</strain>
    </source>
</reference>
<keyword evidence="1" id="KW-0540">Nuclease</keyword>
<dbReference type="Proteomes" id="UP001597387">
    <property type="component" value="Unassembled WGS sequence"/>
</dbReference>
<organism evidence="1 2">
    <name type="scientific">Paradesertivirga mongoliensis</name>
    <dbReference type="NCBI Taxonomy" id="2100740"/>
    <lineage>
        <taxon>Bacteria</taxon>
        <taxon>Pseudomonadati</taxon>
        <taxon>Bacteroidota</taxon>
        <taxon>Sphingobacteriia</taxon>
        <taxon>Sphingobacteriales</taxon>
        <taxon>Sphingobacteriaceae</taxon>
        <taxon>Paradesertivirga</taxon>
    </lineage>
</organism>
<evidence type="ECO:0000313" key="1">
    <source>
        <dbReference type="EMBL" id="MFD2161672.1"/>
    </source>
</evidence>